<protein>
    <submittedName>
        <fullName evidence="2">Unannotated protein</fullName>
    </submittedName>
</protein>
<organism evidence="2">
    <name type="scientific">freshwater metagenome</name>
    <dbReference type="NCBI Taxonomy" id="449393"/>
    <lineage>
        <taxon>unclassified sequences</taxon>
        <taxon>metagenomes</taxon>
        <taxon>ecological metagenomes</taxon>
    </lineage>
</organism>
<gene>
    <name evidence="2" type="ORF">UFOPK2000_00056</name>
</gene>
<evidence type="ECO:0000256" key="1">
    <source>
        <dbReference type="SAM" id="MobiDB-lite"/>
    </source>
</evidence>
<reference evidence="2" key="1">
    <citation type="submission" date="2020-05" db="EMBL/GenBank/DDBJ databases">
        <authorList>
            <person name="Chiriac C."/>
            <person name="Salcher M."/>
            <person name="Ghai R."/>
            <person name="Kavagutti S V."/>
        </authorList>
    </citation>
    <scope>NUCLEOTIDE SEQUENCE</scope>
</reference>
<sequence length="189" mass="21024">MHEQRNDADGDEHHCGEAVNEGAHLEFHATDLEPGDGAHNRRNTFVFSAVLARLRGMALFRGCVRISCNRFARILCGRVDFFAHGFARLRGKTVCLDNVGGKRSTSRRVIHATDPVACDDDGKQKTDRDRGDTNAGSCTGAPALTKEKNDQERRRHEGGDDPDLVDHVEHDDQPFSMSTSSMSMLCRFR</sequence>
<feature type="compositionally biased region" description="Basic and acidic residues" evidence="1">
    <location>
        <begin position="120"/>
        <end position="132"/>
    </location>
</feature>
<dbReference type="EMBL" id="CAEZVK010000002">
    <property type="protein sequence ID" value="CAB4621528.1"/>
    <property type="molecule type" value="Genomic_DNA"/>
</dbReference>
<accession>A0A6J6IG37</accession>
<feature type="compositionally biased region" description="Basic and acidic residues" evidence="1">
    <location>
        <begin position="145"/>
        <end position="173"/>
    </location>
</feature>
<dbReference type="AlphaFoldDB" id="A0A6J6IG37"/>
<feature type="region of interest" description="Disordered" evidence="1">
    <location>
        <begin position="117"/>
        <end position="189"/>
    </location>
</feature>
<evidence type="ECO:0000313" key="2">
    <source>
        <dbReference type="EMBL" id="CAB4621528.1"/>
    </source>
</evidence>
<proteinExistence type="predicted"/>
<name>A0A6J6IG37_9ZZZZ</name>